<dbReference type="GeneID" id="20319588"/>
<keyword evidence="3 6" id="KW-0158">Chromosome</keyword>
<dbReference type="GO" id="GO:0045910">
    <property type="term" value="P:negative regulation of DNA recombination"/>
    <property type="evidence" value="ECO:0007669"/>
    <property type="project" value="TreeGrafter"/>
</dbReference>
<dbReference type="PANTHER" id="PTHR11467">
    <property type="entry name" value="HISTONE H1"/>
    <property type="match status" value="1"/>
</dbReference>
<feature type="region of interest" description="Disordered" evidence="7">
    <location>
        <begin position="1"/>
        <end position="22"/>
    </location>
</feature>
<evidence type="ECO:0000256" key="6">
    <source>
        <dbReference type="RuleBase" id="RU003894"/>
    </source>
</evidence>
<dbReference type="GO" id="GO:0031492">
    <property type="term" value="F:nucleosomal DNA binding"/>
    <property type="evidence" value="ECO:0007669"/>
    <property type="project" value="TreeGrafter"/>
</dbReference>
<protein>
    <recommendedName>
        <fullName evidence="8">H15 domain-containing protein</fullName>
    </recommendedName>
</protein>
<evidence type="ECO:0000256" key="2">
    <source>
        <dbReference type="ARBA" id="ARBA00004286"/>
    </source>
</evidence>
<keyword evidence="5 6" id="KW-0539">Nucleus</keyword>
<evidence type="ECO:0000256" key="3">
    <source>
        <dbReference type="ARBA" id="ARBA00022454"/>
    </source>
</evidence>
<dbReference type="InterPro" id="IPR036388">
    <property type="entry name" value="WH-like_DNA-bd_sf"/>
</dbReference>
<dbReference type="Pfam" id="PF00538">
    <property type="entry name" value="Linker_histone"/>
    <property type="match status" value="1"/>
</dbReference>
<feature type="domain" description="H15" evidence="8">
    <location>
        <begin position="22"/>
        <end position="95"/>
    </location>
</feature>
<dbReference type="FunFam" id="1.10.10.10:FF:000140">
    <property type="entry name" value="Histone H1.0"/>
    <property type="match status" value="1"/>
</dbReference>
<dbReference type="PROSITE" id="PS51504">
    <property type="entry name" value="H15"/>
    <property type="match status" value="1"/>
</dbReference>
<feature type="compositionally biased region" description="Basic residues" evidence="7">
    <location>
        <begin position="105"/>
        <end position="162"/>
    </location>
</feature>
<keyword evidence="10" id="KW-1185">Reference proteome</keyword>
<evidence type="ECO:0000256" key="1">
    <source>
        <dbReference type="ARBA" id="ARBA00004123"/>
    </source>
</evidence>
<dbReference type="GO" id="GO:0006334">
    <property type="term" value="P:nucleosome assembly"/>
    <property type="evidence" value="ECO:0007669"/>
    <property type="project" value="InterPro"/>
</dbReference>
<dbReference type="GO" id="GO:0000786">
    <property type="term" value="C:nucleosome"/>
    <property type="evidence" value="ECO:0007669"/>
    <property type="project" value="InterPro"/>
</dbReference>
<dbReference type="SMART" id="SM00526">
    <property type="entry name" value="H15"/>
    <property type="match status" value="1"/>
</dbReference>
<feature type="region of interest" description="Disordered" evidence="7">
    <location>
        <begin position="327"/>
        <end position="356"/>
    </location>
</feature>
<dbReference type="Proteomes" id="UP000054324">
    <property type="component" value="Unassembled WGS sequence"/>
</dbReference>
<dbReference type="OrthoDB" id="1110759at2759"/>
<feature type="region of interest" description="Disordered" evidence="7">
    <location>
        <begin position="90"/>
        <end position="164"/>
    </location>
</feature>
<dbReference type="InterPro" id="IPR005819">
    <property type="entry name" value="H1/H5"/>
</dbReference>
<dbReference type="KEGG" id="ovi:T265_05406"/>
<dbReference type="CTD" id="20319588"/>
<accession>A0A074ZJS2</accession>
<organism evidence="9 10">
    <name type="scientific">Opisthorchis viverrini</name>
    <name type="common">Southeast Asian liver fluke</name>
    <dbReference type="NCBI Taxonomy" id="6198"/>
    <lineage>
        <taxon>Eukaryota</taxon>
        <taxon>Metazoa</taxon>
        <taxon>Spiralia</taxon>
        <taxon>Lophotrochozoa</taxon>
        <taxon>Platyhelminthes</taxon>
        <taxon>Trematoda</taxon>
        <taxon>Digenea</taxon>
        <taxon>Opisthorchiida</taxon>
        <taxon>Opisthorchiata</taxon>
        <taxon>Opisthorchiidae</taxon>
        <taxon>Opisthorchis</taxon>
    </lineage>
</organism>
<proteinExistence type="inferred from homology"/>
<evidence type="ECO:0000313" key="9">
    <source>
        <dbReference type="EMBL" id="KER27588.1"/>
    </source>
</evidence>
<name>A0A074ZJS2_OPIVI</name>
<dbReference type="PRINTS" id="PR00624">
    <property type="entry name" value="HISTONEH5"/>
</dbReference>
<dbReference type="GO" id="GO:0003690">
    <property type="term" value="F:double-stranded DNA binding"/>
    <property type="evidence" value="ECO:0007669"/>
    <property type="project" value="TreeGrafter"/>
</dbReference>
<dbReference type="PANTHER" id="PTHR11467:SF36">
    <property type="entry name" value="HISTONE 24-RELATED"/>
    <property type="match status" value="1"/>
</dbReference>
<evidence type="ECO:0000256" key="7">
    <source>
        <dbReference type="SAM" id="MobiDB-lite"/>
    </source>
</evidence>
<comment type="subcellular location">
    <subcellularLocation>
        <location evidence="2">Chromosome</location>
    </subcellularLocation>
    <subcellularLocation>
        <location evidence="1 6">Nucleus</location>
    </subcellularLocation>
</comment>
<dbReference type="AlphaFoldDB" id="A0A074ZJS2"/>
<dbReference type="GO" id="GO:0005634">
    <property type="term" value="C:nucleus"/>
    <property type="evidence" value="ECO:0007669"/>
    <property type="project" value="UniProtKB-SubCell"/>
</dbReference>
<dbReference type="InterPro" id="IPR036390">
    <property type="entry name" value="WH_DNA-bd_sf"/>
</dbReference>
<feature type="compositionally biased region" description="Low complexity" evidence="7">
    <location>
        <begin position="1"/>
        <end position="10"/>
    </location>
</feature>
<dbReference type="InterPro" id="IPR005818">
    <property type="entry name" value="Histone_H1/H5_H15"/>
</dbReference>
<evidence type="ECO:0000313" key="10">
    <source>
        <dbReference type="Proteomes" id="UP000054324"/>
    </source>
</evidence>
<dbReference type="CDD" id="cd00073">
    <property type="entry name" value="H15"/>
    <property type="match status" value="1"/>
</dbReference>
<gene>
    <name evidence="9" type="ORF">T265_05406</name>
</gene>
<reference evidence="9 10" key="1">
    <citation type="submission" date="2013-11" db="EMBL/GenBank/DDBJ databases">
        <title>Opisthorchis viverrini - life in the bile duct.</title>
        <authorList>
            <person name="Young N.D."/>
            <person name="Nagarajan N."/>
            <person name="Lin S.J."/>
            <person name="Korhonen P.K."/>
            <person name="Jex A.R."/>
            <person name="Hall R.S."/>
            <person name="Safavi-Hemami H."/>
            <person name="Kaewkong W."/>
            <person name="Bertrand D."/>
            <person name="Gao S."/>
            <person name="Seet Q."/>
            <person name="Wongkham S."/>
            <person name="Teh B.T."/>
            <person name="Wongkham C."/>
            <person name="Intapan P.M."/>
            <person name="Maleewong W."/>
            <person name="Yang X."/>
            <person name="Hu M."/>
            <person name="Wang Z."/>
            <person name="Hofmann A."/>
            <person name="Sternberg P.W."/>
            <person name="Tan P."/>
            <person name="Wang J."/>
            <person name="Gasser R.B."/>
        </authorList>
    </citation>
    <scope>NUCLEOTIDE SEQUENCE [LARGE SCALE GENOMIC DNA]</scope>
</reference>
<dbReference type="EMBL" id="KL596719">
    <property type="protein sequence ID" value="KER27588.1"/>
    <property type="molecule type" value="Genomic_DNA"/>
</dbReference>
<evidence type="ECO:0000256" key="4">
    <source>
        <dbReference type="ARBA" id="ARBA00023125"/>
    </source>
</evidence>
<dbReference type="RefSeq" id="XP_009168668.1">
    <property type="nucleotide sequence ID" value="XM_009170404.1"/>
</dbReference>
<keyword evidence="4 6" id="KW-0238">DNA-binding</keyword>
<sequence length="356" mass="39194">MSAAVAPAAPKAKKVVKKAPSAHPPYFDMVKHAIKELKERNGSSRQAIAKYVKAHYKVDDKADNHIRRALVSALKAGKLTHTKGIGASGSFKLAEKAPKTAAKPKAAKKPKTPKKAAAKKPKTPKPAAAKKPKATKPKAHKPKKAKTPKKAAKVPLRGHRRERSLNVAPGGSVATLVSRRSPWMEREHFEHPPAPPPLTRSLVDLGGCQLGVGMNIDHNSVRSGSRTQLQPPRFSTARDTLVQTGLSNQSIHSSDDTSQSSHIYQNQNRQLEGIGHRTKVEECVRSRLRRQLPDEILLRRPLPCYNGTHKCVYELFTFISTLLQQRKRNQPASDTGMNRGSLSPPSEEYDDYGDFE</sequence>
<dbReference type="GO" id="GO:0030261">
    <property type="term" value="P:chromosome condensation"/>
    <property type="evidence" value="ECO:0007669"/>
    <property type="project" value="TreeGrafter"/>
</dbReference>
<evidence type="ECO:0000256" key="5">
    <source>
        <dbReference type="ARBA" id="ARBA00023242"/>
    </source>
</evidence>
<feature type="compositionally biased region" description="Polar residues" evidence="7">
    <location>
        <begin position="327"/>
        <end position="344"/>
    </location>
</feature>
<dbReference type="STRING" id="6198.A0A074ZJS2"/>
<feature type="compositionally biased region" description="Acidic residues" evidence="7">
    <location>
        <begin position="347"/>
        <end position="356"/>
    </location>
</feature>
<dbReference type="Gene3D" id="1.10.10.10">
    <property type="entry name" value="Winged helix-like DNA-binding domain superfamily/Winged helix DNA-binding domain"/>
    <property type="match status" value="1"/>
</dbReference>
<dbReference type="GO" id="GO:0030527">
    <property type="term" value="F:structural constituent of chromatin"/>
    <property type="evidence" value="ECO:0007669"/>
    <property type="project" value="InterPro"/>
</dbReference>
<comment type="similarity">
    <text evidence="6">Belongs to the histone H1/H5 family.</text>
</comment>
<dbReference type="SUPFAM" id="SSF46785">
    <property type="entry name" value="Winged helix' DNA-binding domain"/>
    <property type="match status" value="1"/>
</dbReference>
<evidence type="ECO:0000259" key="8">
    <source>
        <dbReference type="PROSITE" id="PS51504"/>
    </source>
</evidence>